<feature type="transmembrane region" description="Helical" evidence="1">
    <location>
        <begin position="54"/>
        <end position="76"/>
    </location>
</feature>
<evidence type="ECO:0000313" key="3">
    <source>
        <dbReference type="EMBL" id="AWX90780.1"/>
    </source>
</evidence>
<proteinExistence type="predicted"/>
<reference evidence="2" key="1">
    <citation type="submission" date="2017-05" db="EMBL/GenBank/DDBJ databases">
        <title>Determination of the complete mitochondrial DNA sequence of Octopus ocellatus.</title>
        <authorList>
            <person name="Wei C."/>
        </authorList>
    </citation>
    <scope>NUCLEOTIDE SEQUENCE</scope>
    <source>
        <strain evidence="2">DS</strain>
        <strain evidence="3">XM</strain>
        <strain evidence="4">ZJ</strain>
    </source>
</reference>
<accession>A0A2Z4P5W2</accession>
<gene>
    <name evidence="2" type="primary">ND6</name>
</gene>
<sequence length="170" mass="19740">MVLMMMFSLGFSIISLLIVLIQPLSLGFVIMLVSMFMSIMISFFVYSWYGFMLFLVYVGGLLIMFMYIISLIPNLIFFSKGMLLYLMVGFLGFFMMNIMSMYMYMDMGFINIKMMNISVLSLGMSSLIMSGFNFFCYVFLGMLLLLILISVVKICYYCEGPLRVFKYKYA</sequence>
<dbReference type="EMBL" id="MF029691">
    <property type="protein sequence ID" value="AWX90804.1"/>
    <property type="molecule type" value="Genomic_DNA"/>
</dbReference>
<feature type="transmembrane region" description="Helical" evidence="1">
    <location>
        <begin position="31"/>
        <end position="49"/>
    </location>
</feature>
<evidence type="ECO:0000313" key="4">
    <source>
        <dbReference type="EMBL" id="AWX90804.1"/>
    </source>
</evidence>
<dbReference type="EMBL" id="MF029679">
    <property type="protein sequence ID" value="AWX90660.1"/>
    <property type="molecule type" value="Genomic_DNA"/>
</dbReference>
<geneLocation type="mitochondrion" evidence="2"/>
<keyword evidence="1" id="KW-1133">Transmembrane helix</keyword>
<dbReference type="AlphaFoldDB" id="A0A2Z4P5W2"/>
<evidence type="ECO:0000313" key="2">
    <source>
        <dbReference type="EMBL" id="AWX90660.1"/>
    </source>
</evidence>
<feature type="transmembrane region" description="Helical" evidence="1">
    <location>
        <begin position="82"/>
        <end position="102"/>
    </location>
</feature>
<dbReference type="EMBL" id="MF029689">
    <property type="protein sequence ID" value="AWX90780.1"/>
    <property type="molecule type" value="Genomic_DNA"/>
</dbReference>
<keyword evidence="2" id="KW-0496">Mitochondrion</keyword>
<evidence type="ECO:0000256" key="1">
    <source>
        <dbReference type="SAM" id="Phobius"/>
    </source>
</evidence>
<keyword evidence="1" id="KW-0472">Membrane</keyword>
<protein>
    <submittedName>
        <fullName evidence="2">NADH dehydrogenase subunit 6</fullName>
    </submittedName>
</protein>
<keyword evidence="1" id="KW-0812">Transmembrane</keyword>
<name>A0A2Z4P5W2_AMPFA</name>
<organism evidence="2">
    <name type="scientific">Amphioctopus fangsiao</name>
    <name type="common">Ocellated octopus</name>
    <name type="synonym">Octopus ocellatus</name>
    <dbReference type="NCBI Taxonomy" id="515817"/>
    <lineage>
        <taxon>Eukaryota</taxon>
        <taxon>Metazoa</taxon>
        <taxon>Spiralia</taxon>
        <taxon>Lophotrochozoa</taxon>
        <taxon>Mollusca</taxon>
        <taxon>Cephalopoda</taxon>
        <taxon>Coleoidea</taxon>
        <taxon>Octopodiformes</taxon>
        <taxon>Octopoda</taxon>
        <taxon>Incirrata</taxon>
        <taxon>Octopodidae</taxon>
        <taxon>Amphioctopus</taxon>
    </lineage>
</organism>
<feature type="transmembrane region" description="Helical" evidence="1">
    <location>
        <begin position="138"/>
        <end position="158"/>
    </location>
</feature>